<proteinExistence type="predicted"/>
<keyword evidence="3" id="KW-1185">Reference proteome</keyword>
<dbReference type="Pfam" id="PF05548">
    <property type="entry name" value="Peptidase_M11"/>
    <property type="match status" value="1"/>
</dbReference>
<accession>A0A9W6F2U2</accession>
<dbReference type="InterPro" id="IPR008752">
    <property type="entry name" value="Peptidase_M11"/>
</dbReference>
<protein>
    <recommendedName>
        <fullName evidence="1">Peptidase M11 gametolysin domain-containing protein</fullName>
    </recommendedName>
</protein>
<reference evidence="2 3" key="1">
    <citation type="journal article" date="2023" name="Commun. Biol.">
        <title>Reorganization of the ancestral sex-determining regions during the evolution of trioecy in Pleodorina starrii.</title>
        <authorList>
            <person name="Takahashi K."/>
            <person name="Suzuki S."/>
            <person name="Kawai-Toyooka H."/>
            <person name="Yamamoto K."/>
            <person name="Hamaji T."/>
            <person name="Ootsuki R."/>
            <person name="Yamaguchi H."/>
            <person name="Kawachi M."/>
            <person name="Higashiyama T."/>
            <person name="Nozaki H."/>
        </authorList>
    </citation>
    <scope>NUCLEOTIDE SEQUENCE [LARGE SCALE GENOMIC DNA]</scope>
    <source>
        <strain evidence="2 3">NIES-4479</strain>
    </source>
</reference>
<dbReference type="AlphaFoldDB" id="A0A9W6F2U2"/>
<gene>
    <name evidence="2" type="primary">PLESTB001354</name>
    <name evidence="2" type="ORF">PLESTB_000855200</name>
</gene>
<evidence type="ECO:0000313" key="3">
    <source>
        <dbReference type="Proteomes" id="UP001165080"/>
    </source>
</evidence>
<organism evidence="2 3">
    <name type="scientific">Pleodorina starrii</name>
    <dbReference type="NCBI Taxonomy" id="330485"/>
    <lineage>
        <taxon>Eukaryota</taxon>
        <taxon>Viridiplantae</taxon>
        <taxon>Chlorophyta</taxon>
        <taxon>core chlorophytes</taxon>
        <taxon>Chlorophyceae</taxon>
        <taxon>CS clade</taxon>
        <taxon>Chlamydomonadales</taxon>
        <taxon>Volvocaceae</taxon>
        <taxon>Pleodorina</taxon>
    </lineage>
</organism>
<evidence type="ECO:0000313" key="2">
    <source>
        <dbReference type="EMBL" id="GLC54357.1"/>
    </source>
</evidence>
<comment type="caution">
    <text evidence="2">The sequence shown here is derived from an EMBL/GenBank/DDBJ whole genome shotgun (WGS) entry which is preliminary data.</text>
</comment>
<dbReference type="Proteomes" id="UP001165080">
    <property type="component" value="Unassembled WGS sequence"/>
</dbReference>
<dbReference type="EMBL" id="BRXU01000010">
    <property type="protein sequence ID" value="GLC54357.1"/>
    <property type="molecule type" value="Genomic_DNA"/>
</dbReference>
<feature type="domain" description="Peptidase M11 gametolysin" evidence="1">
    <location>
        <begin position="157"/>
        <end position="205"/>
    </location>
</feature>
<name>A0A9W6F2U2_9CHLO</name>
<sequence length="209" mass="23944">MHARTDYIELQCPDYRDPVDGFMKPDPNCQVPLKRVAQGSDEVEAFQREYQVETGDLIASSSSGSGVRRLVAGKEVETGDDYILRPGSIRVLSRADRSKEIYTGTTIELRAVVYILDFCGWMNPFRSAEEFKQLLFTDVSGSREGNLQLAVNQPKLLEILQWPQRRRSMVVLPREINCGWGGLADVYCNRPLCQSFIKVRYLRNWMDEK</sequence>
<evidence type="ECO:0000259" key="1">
    <source>
        <dbReference type="Pfam" id="PF05548"/>
    </source>
</evidence>